<dbReference type="Proteomes" id="UP001500665">
    <property type="component" value="Unassembled WGS sequence"/>
</dbReference>
<proteinExistence type="predicted"/>
<feature type="transmembrane region" description="Helical" evidence="2">
    <location>
        <begin position="82"/>
        <end position="105"/>
    </location>
</feature>
<feature type="region of interest" description="Disordered" evidence="1">
    <location>
        <begin position="230"/>
        <end position="253"/>
    </location>
</feature>
<comment type="caution">
    <text evidence="3">The sequence shown here is derived from an EMBL/GenBank/DDBJ whole genome shotgun (WGS) entry which is preliminary data.</text>
</comment>
<feature type="compositionally biased region" description="Basic and acidic residues" evidence="1">
    <location>
        <begin position="205"/>
        <end position="214"/>
    </location>
</feature>
<keyword evidence="2" id="KW-0472">Membrane</keyword>
<protein>
    <submittedName>
        <fullName evidence="3">Uncharacterized protein</fullName>
    </submittedName>
</protein>
<feature type="compositionally biased region" description="Pro residues" evidence="1">
    <location>
        <begin position="130"/>
        <end position="141"/>
    </location>
</feature>
<dbReference type="EMBL" id="BAAAHH010000007">
    <property type="protein sequence ID" value="GAA0947476.1"/>
    <property type="molecule type" value="Genomic_DNA"/>
</dbReference>
<accession>A0ABN1QU32</accession>
<reference evidence="3 4" key="1">
    <citation type="journal article" date="2019" name="Int. J. Syst. Evol. Microbiol.">
        <title>The Global Catalogue of Microorganisms (GCM) 10K type strain sequencing project: providing services to taxonomists for standard genome sequencing and annotation.</title>
        <authorList>
            <consortium name="The Broad Institute Genomics Platform"/>
            <consortium name="The Broad Institute Genome Sequencing Center for Infectious Disease"/>
            <person name="Wu L."/>
            <person name="Ma J."/>
        </authorList>
    </citation>
    <scope>NUCLEOTIDE SEQUENCE [LARGE SCALE GENOMIC DNA]</scope>
    <source>
        <strain evidence="3 4">JCM 10696</strain>
    </source>
</reference>
<keyword evidence="2" id="KW-0812">Transmembrane</keyword>
<evidence type="ECO:0000313" key="4">
    <source>
        <dbReference type="Proteomes" id="UP001500665"/>
    </source>
</evidence>
<feature type="compositionally biased region" description="Low complexity" evidence="1">
    <location>
        <begin position="114"/>
        <end position="124"/>
    </location>
</feature>
<sequence>MSAKRINRRTAERILRGRSVGHPVARLLDSASAPAGADELDGEAEVLAYFQEAFIGAPVPSAPPEEQPSPRPTSTRRLTARVAGAVLAIGAIGAAGGVAIAAGGVPGHEKPAPKKSSPPTSAPAHTRKYAPPPPSPAPAPAAQPTIADLCRRYITQGRKDEHLIPLIKAAGGRQKAIALCVALMGGDRPAGGWPTDWPRNLPTDWPKDQKWPTEWPRELPEEWLLPLSEHKADHKAEDKAEGRSLWPEDWPEP</sequence>
<feature type="compositionally biased region" description="Basic and acidic residues" evidence="1">
    <location>
        <begin position="230"/>
        <end position="242"/>
    </location>
</feature>
<evidence type="ECO:0000256" key="2">
    <source>
        <dbReference type="SAM" id="Phobius"/>
    </source>
</evidence>
<evidence type="ECO:0000256" key="1">
    <source>
        <dbReference type="SAM" id="MobiDB-lite"/>
    </source>
</evidence>
<organism evidence="3 4">
    <name type="scientific">Actinocorallia libanotica</name>
    <dbReference type="NCBI Taxonomy" id="46162"/>
    <lineage>
        <taxon>Bacteria</taxon>
        <taxon>Bacillati</taxon>
        <taxon>Actinomycetota</taxon>
        <taxon>Actinomycetes</taxon>
        <taxon>Streptosporangiales</taxon>
        <taxon>Thermomonosporaceae</taxon>
        <taxon>Actinocorallia</taxon>
    </lineage>
</organism>
<keyword evidence="4" id="KW-1185">Reference proteome</keyword>
<name>A0ABN1QU32_9ACTN</name>
<keyword evidence="2" id="KW-1133">Transmembrane helix</keyword>
<feature type="region of interest" description="Disordered" evidence="1">
    <location>
        <begin position="194"/>
        <end position="214"/>
    </location>
</feature>
<feature type="region of interest" description="Disordered" evidence="1">
    <location>
        <begin position="106"/>
        <end position="142"/>
    </location>
</feature>
<evidence type="ECO:0000313" key="3">
    <source>
        <dbReference type="EMBL" id="GAA0947476.1"/>
    </source>
</evidence>
<dbReference type="RefSeq" id="WP_344239704.1">
    <property type="nucleotide sequence ID" value="NZ_BAAAHH010000007.1"/>
</dbReference>
<gene>
    <name evidence="3" type="ORF">GCM10009550_22960</name>
</gene>